<protein>
    <submittedName>
        <fullName evidence="1">Uncharacterized protein</fullName>
    </submittedName>
</protein>
<dbReference type="AlphaFoldDB" id="A0A8J2N073"/>
<dbReference type="GeneID" id="67015106"/>
<dbReference type="Proteomes" id="UP000676310">
    <property type="component" value="Unassembled WGS sequence"/>
</dbReference>
<dbReference type="RefSeq" id="XP_043167082.1">
    <property type="nucleotide sequence ID" value="XM_043311147.1"/>
</dbReference>
<proteinExistence type="predicted"/>
<organism evidence="1 2">
    <name type="scientific">Alternaria atra</name>
    <dbReference type="NCBI Taxonomy" id="119953"/>
    <lineage>
        <taxon>Eukaryota</taxon>
        <taxon>Fungi</taxon>
        <taxon>Dikarya</taxon>
        <taxon>Ascomycota</taxon>
        <taxon>Pezizomycotina</taxon>
        <taxon>Dothideomycetes</taxon>
        <taxon>Pleosporomycetidae</taxon>
        <taxon>Pleosporales</taxon>
        <taxon>Pleosporineae</taxon>
        <taxon>Pleosporaceae</taxon>
        <taxon>Alternaria</taxon>
        <taxon>Alternaria sect. Ulocladioides</taxon>
    </lineage>
</organism>
<dbReference type="OrthoDB" id="5229512at2759"/>
<name>A0A8J2N073_9PLEO</name>
<reference evidence="1" key="1">
    <citation type="submission" date="2021-05" db="EMBL/GenBank/DDBJ databases">
        <authorList>
            <person name="Stam R."/>
        </authorList>
    </citation>
    <scope>NUCLEOTIDE SEQUENCE</scope>
    <source>
        <strain evidence="1">CS162</strain>
    </source>
</reference>
<comment type="caution">
    <text evidence="1">The sequence shown here is derived from an EMBL/GenBank/DDBJ whole genome shotgun (WGS) entry which is preliminary data.</text>
</comment>
<evidence type="ECO:0000313" key="1">
    <source>
        <dbReference type="EMBL" id="CAG5154268.1"/>
    </source>
</evidence>
<sequence>MAPVLDSVQDSTLSPTFADFFTKQTQETLFNTLMTNLYGYKAVEIKGHVDTVLAEFAAEKEKGSQLFRDRQIQEARVSWQEAVYELEKLHQSSSWPNLVRRGGDQFVSQIAPLYFLMQLNIAHIQIANMQNMDFGADIMAEGALKSAVRSMKRGFWKIDYRHNPSVQHLAKLRYRYAMFMRLEASPQNADRALRYIDGALRLQPGDAALVRERENILAWKGQL</sequence>
<gene>
    <name evidence="1" type="ORF">ALTATR162_LOCUS3539</name>
</gene>
<accession>A0A8J2N073</accession>
<dbReference type="EMBL" id="CAJRGZ010000016">
    <property type="protein sequence ID" value="CAG5154268.1"/>
    <property type="molecule type" value="Genomic_DNA"/>
</dbReference>
<keyword evidence="2" id="KW-1185">Reference proteome</keyword>
<evidence type="ECO:0000313" key="2">
    <source>
        <dbReference type="Proteomes" id="UP000676310"/>
    </source>
</evidence>